<gene>
    <name evidence="1" type="ORF">ABT39_MTgene4249</name>
</gene>
<keyword evidence="1" id="KW-0496">Mitochondrion</keyword>
<evidence type="ECO:0000313" key="1">
    <source>
        <dbReference type="EMBL" id="KUM48913.1"/>
    </source>
</evidence>
<proteinExistence type="predicted"/>
<comment type="caution">
    <text evidence="1">The sequence shown here is derived from an EMBL/GenBank/DDBJ whole genome shotgun (WGS) entry which is preliminary data.</text>
</comment>
<name>A0A101M0Z7_PICGL</name>
<dbReference type="AlphaFoldDB" id="A0A101M0Z7"/>
<accession>A0A101M0Z7</accession>
<organism evidence="1">
    <name type="scientific">Picea glauca</name>
    <name type="common">White spruce</name>
    <name type="synonym">Pinus glauca</name>
    <dbReference type="NCBI Taxonomy" id="3330"/>
    <lineage>
        <taxon>Eukaryota</taxon>
        <taxon>Viridiplantae</taxon>
        <taxon>Streptophyta</taxon>
        <taxon>Embryophyta</taxon>
        <taxon>Tracheophyta</taxon>
        <taxon>Spermatophyta</taxon>
        <taxon>Pinopsida</taxon>
        <taxon>Pinidae</taxon>
        <taxon>Conifers I</taxon>
        <taxon>Pinales</taxon>
        <taxon>Pinaceae</taxon>
        <taxon>Picea</taxon>
    </lineage>
</organism>
<dbReference type="EMBL" id="LKAM01000004">
    <property type="protein sequence ID" value="KUM48913.1"/>
    <property type="molecule type" value="Genomic_DNA"/>
</dbReference>
<reference evidence="1" key="1">
    <citation type="journal article" date="2015" name="Genome Biol. Evol.">
        <title>Organellar Genomes of White Spruce (Picea glauca): Assembly and Annotation.</title>
        <authorList>
            <person name="Jackman S.D."/>
            <person name="Warren R.L."/>
            <person name="Gibb E.A."/>
            <person name="Vandervalk B.P."/>
            <person name="Mohamadi H."/>
            <person name="Chu J."/>
            <person name="Raymond A."/>
            <person name="Pleasance S."/>
            <person name="Coope R."/>
            <person name="Wildung M.R."/>
            <person name="Ritland C.E."/>
            <person name="Bousquet J."/>
            <person name="Jones S.J."/>
            <person name="Bohlmann J."/>
            <person name="Birol I."/>
        </authorList>
    </citation>
    <scope>NUCLEOTIDE SEQUENCE [LARGE SCALE GENOMIC DNA]</scope>
    <source>
        <tissue evidence="1">Flushing bud</tissue>
    </source>
</reference>
<geneLocation type="mitochondrion" evidence="1"/>
<protein>
    <submittedName>
        <fullName evidence="1">Uncharacterized protein</fullName>
    </submittedName>
</protein>
<sequence>MSMLEYFNFCLYPTNPTLFDAVRPSPGWLVTDLYQDPDFTKDLRLPYLFGSFLASTPAGPISGLQSRSRSMSWPCSCSRSVSPIFTLPTFRFPNETGYLSPTICIFLRVQKVESVSSINTSWLALKCAPFSEELYAASSRRLGILEPLLWKEKSGSLVLRERDQSTNSNIHYYFYSSVTLSLGGL</sequence>